<dbReference type="RefSeq" id="XP_016762668.1">
    <property type="nucleotide sequence ID" value="XM_016910323.1"/>
</dbReference>
<dbReference type="HOGENOM" id="CLU_017164_1_0_1"/>
<dbReference type="OrthoDB" id="5407894at2759"/>
<gene>
    <name evidence="1" type="ORF">SEPMUDRAFT_82896</name>
</gene>
<keyword evidence="2" id="KW-1185">Reference proteome</keyword>
<protein>
    <submittedName>
        <fullName evidence="1">Uncharacterized protein</fullName>
    </submittedName>
</protein>
<name>M3B442_SPHMS</name>
<dbReference type="OMA" id="TAWINVF"/>
<accession>M3B442</accession>
<dbReference type="AlphaFoldDB" id="M3B442"/>
<sequence>MFSLLGGALATVHPPRRPQRARPASGLRLSFDLLGIGPPHPDRFGSLSFHDTTPDNGALDLTTADEDATLLDSNVPNAMQTLDLVSSMPTKPRLHPGLIQTPYRHDVATLTPPADAEPSWRATTLKHLSDAPGDSRSPDLPDLPAQASSIAAVRNAGERTVTVASEANVRSNSDDESTAWIDGALEVLVDNIRSAAIPNNPLRVLSHALPVPSDSGHIYNTILERIGANTPCNPPTWINVFHAIPGKFNLPDIPTSPPSTPGMQSGDDYFTQKIFSSAVPISDYQDDPSALPRSPRPVVPPSTVNLAVVERYIPPSSSNEFKNLFSPSGPSLLVDRLVELSPTGGTLVFIYPTRTGAETFMREYLSPILDPLLRTTQVVHGLSWSLSQDLGTMAATKDMDEFDQMQRSMQRLCARLAQRKQGSYATVHASKACVRIGRAAWAKDWWPRQEYPRIKETVTRATQEALRKSSNQYIERASTATELVGHLVEGVLKNQYPSGQDPTSGIEVGIFVVQRSA</sequence>
<evidence type="ECO:0000313" key="1">
    <source>
        <dbReference type="EMBL" id="EMF14547.1"/>
    </source>
</evidence>
<organism evidence="1 2">
    <name type="scientific">Sphaerulina musiva (strain SO2202)</name>
    <name type="common">Poplar stem canker fungus</name>
    <name type="synonym">Septoria musiva</name>
    <dbReference type="NCBI Taxonomy" id="692275"/>
    <lineage>
        <taxon>Eukaryota</taxon>
        <taxon>Fungi</taxon>
        <taxon>Dikarya</taxon>
        <taxon>Ascomycota</taxon>
        <taxon>Pezizomycotina</taxon>
        <taxon>Dothideomycetes</taxon>
        <taxon>Dothideomycetidae</taxon>
        <taxon>Mycosphaerellales</taxon>
        <taxon>Mycosphaerellaceae</taxon>
        <taxon>Sphaerulina</taxon>
    </lineage>
</organism>
<dbReference type="Proteomes" id="UP000016931">
    <property type="component" value="Unassembled WGS sequence"/>
</dbReference>
<dbReference type="EMBL" id="KB456262">
    <property type="protein sequence ID" value="EMF14547.1"/>
    <property type="molecule type" value="Genomic_DNA"/>
</dbReference>
<dbReference type="GeneID" id="27907460"/>
<dbReference type="STRING" id="692275.M3B442"/>
<dbReference type="eggNOG" id="ENOG502SJN2">
    <property type="taxonomic scope" value="Eukaryota"/>
</dbReference>
<proteinExistence type="predicted"/>
<evidence type="ECO:0000313" key="2">
    <source>
        <dbReference type="Proteomes" id="UP000016931"/>
    </source>
</evidence>
<reference evidence="1 2" key="1">
    <citation type="journal article" date="2012" name="PLoS Pathog.">
        <title>Diverse lifestyles and strategies of plant pathogenesis encoded in the genomes of eighteen Dothideomycetes fungi.</title>
        <authorList>
            <person name="Ohm R.A."/>
            <person name="Feau N."/>
            <person name="Henrissat B."/>
            <person name="Schoch C.L."/>
            <person name="Horwitz B.A."/>
            <person name="Barry K.W."/>
            <person name="Condon B.J."/>
            <person name="Copeland A.C."/>
            <person name="Dhillon B."/>
            <person name="Glaser F."/>
            <person name="Hesse C.N."/>
            <person name="Kosti I."/>
            <person name="LaButti K."/>
            <person name="Lindquist E.A."/>
            <person name="Lucas S."/>
            <person name="Salamov A.A."/>
            <person name="Bradshaw R.E."/>
            <person name="Ciuffetti L."/>
            <person name="Hamelin R.C."/>
            <person name="Kema G.H.J."/>
            <person name="Lawrence C."/>
            <person name="Scott J.A."/>
            <person name="Spatafora J.W."/>
            <person name="Turgeon B.G."/>
            <person name="de Wit P.J.G.M."/>
            <person name="Zhong S."/>
            <person name="Goodwin S.B."/>
            <person name="Grigoriev I.V."/>
        </authorList>
    </citation>
    <scope>NUCLEOTIDE SEQUENCE [LARGE SCALE GENOMIC DNA]</scope>
    <source>
        <strain evidence="1 2">SO2202</strain>
    </source>
</reference>